<proteinExistence type="predicted"/>
<dbReference type="EMBL" id="QICS01000001">
    <property type="protein sequence ID" value="PXV96219.1"/>
    <property type="molecule type" value="Genomic_DNA"/>
</dbReference>
<dbReference type="Proteomes" id="UP000247523">
    <property type="component" value="Unassembled WGS sequence"/>
</dbReference>
<sequence length="39" mass="4649">MKDLLSIAIEAFRKYHEFAMGAEEYYWIILIGKFSGFPY</sequence>
<gene>
    <name evidence="1" type="ORF">C8E03_101854</name>
</gene>
<comment type="caution">
    <text evidence="1">The sequence shown here is derived from an EMBL/GenBank/DDBJ whole genome shotgun (WGS) entry which is preliminary data.</text>
</comment>
<accession>A0A318ETI1</accession>
<evidence type="ECO:0000313" key="2">
    <source>
        <dbReference type="Proteomes" id="UP000247523"/>
    </source>
</evidence>
<evidence type="ECO:0000313" key="1">
    <source>
        <dbReference type="EMBL" id="PXV96219.1"/>
    </source>
</evidence>
<reference evidence="1 2" key="1">
    <citation type="submission" date="2018-05" db="EMBL/GenBank/DDBJ databases">
        <title>Genomic Encyclopedia of Type Strains, Phase IV (KMG-IV): sequencing the most valuable type-strain genomes for metagenomic binning, comparative biology and taxonomic classification.</title>
        <authorList>
            <person name="Goeker M."/>
        </authorList>
    </citation>
    <scope>NUCLEOTIDE SEQUENCE [LARGE SCALE GENOMIC DNA]</scope>
    <source>
        <strain evidence="1 2">DSM 28816</strain>
    </source>
</reference>
<protein>
    <submittedName>
        <fullName evidence="1">Uncharacterized protein</fullName>
    </submittedName>
</protein>
<organism evidence="1 2">
    <name type="scientific">Lachnotalea glycerini</name>
    <dbReference type="NCBI Taxonomy" id="1763509"/>
    <lineage>
        <taxon>Bacteria</taxon>
        <taxon>Bacillati</taxon>
        <taxon>Bacillota</taxon>
        <taxon>Clostridia</taxon>
        <taxon>Lachnospirales</taxon>
        <taxon>Lachnospiraceae</taxon>
        <taxon>Lachnotalea</taxon>
    </lineage>
</organism>
<name>A0A318ETI1_9FIRM</name>
<dbReference type="AlphaFoldDB" id="A0A318ETI1"/>